<evidence type="ECO:0000256" key="13">
    <source>
        <dbReference type="ARBA" id="ARBA00048751"/>
    </source>
</evidence>
<dbReference type="GO" id="GO:0007007">
    <property type="term" value="P:inner mitochondrial membrane organization"/>
    <property type="evidence" value="ECO:0007669"/>
    <property type="project" value="TreeGrafter"/>
</dbReference>
<dbReference type="Pfam" id="PF01553">
    <property type="entry name" value="Acyltransferase"/>
    <property type="match status" value="1"/>
</dbReference>
<evidence type="ECO:0000256" key="12">
    <source>
        <dbReference type="ARBA" id="ARBA00048255"/>
    </source>
</evidence>
<evidence type="ECO:0000256" key="6">
    <source>
        <dbReference type="ARBA" id="ARBA00023098"/>
    </source>
</evidence>
<evidence type="ECO:0000256" key="7">
    <source>
        <dbReference type="ARBA" id="ARBA00023128"/>
    </source>
</evidence>
<evidence type="ECO:0000259" key="17">
    <source>
        <dbReference type="SMART" id="SM00563"/>
    </source>
</evidence>
<dbReference type="GO" id="GO:0047184">
    <property type="term" value="F:1-acylglycerophosphocholine O-acyltransferase activity"/>
    <property type="evidence" value="ECO:0007669"/>
    <property type="project" value="TreeGrafter"/>
</dbReference>
<dbReference type="SUPFAM" id="SSF69593">
    <property type="entry name" value="Glycerol-3-phosphate (1)-acyltransferase"/>
    <property type="match status" value="1"/>
</dbReference>
<dbReference type="Proteomes" id="UP000007875">
    <property type="component" value="Unassembled WGS sequence"/>
</dbReference>
<keyword evidence="5" id="KW-0999">Mitochondrion inner membrane</keyword>
<dbReference type="InterPro" id="IPR000872">
    <property type="entry name" value="Tafazzin"/>
</dbReference>
<comment type="catalytic activity">
    <reaction evidence="12">
        <text>1-hexadecanoyl-2-(9Z,12Z-octadecadienoyl)-sn-glycero-3-phosphocholine + 1-hexadecanoyl-sn-glycero-3-phosphocholine = 2-(9Z,12Z-octadecadienoyl)-sn-glycero-3-phosphocholine + 1,2-dihexadecanoyl-sn-glycero-3-phosphocholine</text>
        <dbReference type="Rhea" id="RHEA:68988"/>
        <dbReference type="ChEBI" id="CHEBI:72998"/>
        <dbReference type="ChEBI" id="CHEBI:72999"/>
        <dbReference type="ChEBI" id="CHEBI:73002"/>
        <dbReference type="ChEBI" id="CHEBI:76084"/>
    </reaction>
    <physiologicalReaction direction="left-to-right" evidence="12">
        <dbReference type="Rhea" id="RHEA:68989"/>
    </physiologicalReaction>
    <physiologicalReaction direction="right-to-left" evidence="12">
        <dbReference type="Rhea" id="RHEA:68990"/>
    </physiologicalReaction>
</comment>
<organism evidence="18 19">
    <name type="scientific">Ciona savignyi</name>
    <name type="common">Pacific transparent sea squirt</name>
    <dbReference type="NCBI Taxonomy" id="51511"/>
    <lineage>
        <taxon>Eukaryota</taxon>
        <taxon>Metazoa</taxon>
        <taxon>Chordata</taxon>
        <taxon>Tunicata</taxon>
        <taxon>Ascidiacea</taxon>
        <taxon>Phlebobranchia</taxon>
        <taxon>Cionidae</taxon>
        <taxon>Ciona</taxon>
    </lineage>
</organism>
<reference evidence="19" key="1">
    <citation type="submission" date="2003-08" db="EMBL/GenBank/DDBJ databases">
        <authorList>
            <person name="Birren B."/>
            <person name="Nusbaum C."/>
            <person name="Abebe A."/>
            <person name="Abouelleil A."/>
            <person name="Adekoya E."/>
            <person name="Ait-zahra M."/>
            <person name="Allen N."/>
            <person name="Allen T."/>
            <person name="An P."/>
            <person name="Anderson M."/>
            <person name="Anderson S."/>
            <person name="Arachchi H."/>
            <person name="Armbruster J."/>
            <person name="Bachantsang P."/>
            <person name="Baldwin J."/>
            <person name="Barry A."/>
            <person name="Bayul T."/>
            <person name="Blitshsteyn B."/>
            <person name="Bloom T."/>
            <person name="Blye J."/>
            <person name="Boguslavskiy L."/>
            <person name="Borowsky M."/>
            <person name="Boukhgalter B."/>
            <person name="Brunache A."/>
            <person name="Butler J."/>
            <person name="Calixte N."/>
            <person name="Calvo S."/>
            <person name="Camarata J."/>
            <person name="Campo K."/>
            <person name="Chang J."/>
            <person name="Cheshatsang Y."/>
            <person name="Citroen M."/>
            <person name="Collymore A."/>
            <person name="Considine T."/>
            <person name="Cook A."/>
            <person name="Cooke P."/>
            <person name="Corum B."/>
            <person name="Cuomo C."/>
            <person name="David R."/>
            <person name="Dawoe T."/>
            <person name="Degray S."/>
            <person name="Dodge S."/>
            <person name="Dooley K."/>
            <person name="Dorje P."/>
            <person name="Dorjee K."/>
            <person name="Dorris L."/>
            <person name="Duffey N."/>
            <person name="Dupes A."/>
            <person name="Elkins T."/>
            <person name="Engels R."/>
            <person name="Erickson J."/>
            <person name="Farina A."/>
            <person name="Faro S."/>
            <person name="Ferreira P."/>
            <person name="Fischer H."/>
            <person name="Fitzgerald M."/>
            <person name="Foley K."/>
            <person name="Gage D."/>
            <person name="Galagan J."/>
            <person name="Gearin G."/>
            <person name="Gnerre S."/>
            <person name="Gnirke A."/>
            <person name="Goyette A."/>
            <person name="Graham J."/>
            <person name="Grandbois E."/>
            <person name="Gyaltsen K."/>
            <person name="Hafez N."/>
            <person name="Hagopian D."/>
            <person name="Hagos B."/>
            <person name="Hall J."/>
            <person name="Hatcher B."/>
            <person name="Heller A."/>
            <person name="Higgins H."/>
            <person name="Honan T."/>
            <person name="Horn A."/>
            <person name="Houde N."/>
            <person name="Hughes L."/>
            <person name="Hulme W."/>
            <person name="Husby E."/>
            <person name="Iliev I."/>
            <person name="Jaffe D."/>
            <person name="Jones C."/>
            <person name="Kamal M."/>
            <person name="Kamat A."/>
            <person name="Kamvysselis M."/>
            <person name="Karlsson E."/>
            <person name="Kells C."/>
            <person name="Kieu A."/>
            <person name="Kisner P."/>
            <person name="Kodira C."/>
            <person name="Kulbokas E."/>
            <person name="Labutti K."/>
            <person name="Lama D."/>
            <person name="Landers T."/>
            <person name="Leger J."/>
            <person name="Levine S."/>
            <person name="Lewis D."/>
            <person name="Lewis T."/>
            <person name="Lindblad-toh K."/>
            <person name="Liu X."/>
            <person name="Lokyitsang T."/>
            <person name="Lokyitsang Y."/>
            <person name="Lucien O."/>
            <person name="Lui A."/>
            <person name="Ma L.J."/>
            <person name="Mabbitt R."/>
            <person name="Macdonald J."/>
            <person name="Maclean C."/>
            <person name="Major J."/>
            <person name="Manning J."/>
            <person name="Marabella R."/>
            <person name="Maru K."/>
            <person name="Matthews C."/>
            <person name="Mauceli E."/>
            <person name="Mccarthy M."/>
            <person name="Mcdonough S."/>
            <person name="Mcghee T."/>
            <person name="Meldrim J."/>
            <person name="Meneus L."/>
            <person name="Mesirov J."/>
            <person name="Mihalev A."/>
            <person name="Mihova T."/>
            <person name="Mikkelsen T."/>
            <person name="Mlenga V."/>
            <person name="Moru K."/>
            <person name="Mozes J."/>
            <person name="Mulrain L."/>
            <person name="Munson G."/>
            <person name="Naylor J."/>
            <person name="Newes C."/>
            <person name="Nguyen C."/>
            <person name="Nguyen N."/>
            <person name="Nguyen T."/>
            <person name="Nicol R."/>
            <person name="Nielsen C."/>
            <person name="Nizzari M."/>
            <person name="Norbu C."/>
            <person name="Norbu N."/>
            <person name="O'donnell P."/>
            <person name="Okoawo O."/>
            <person name="O'leary S."/>
            <person name="Omotosho B."/>
            <person name="O'neill K."/>
            <person name="Osman S."/>
            <person name="Parker S."/>
            <person name="Perrin D."/>
            <person name="Phunkhang P."/>
            <person name="Piqani B."/>
            <person name="Purcell S."/>
            <person name="Rachupka T."/>
            <person name="Ramasamy U."/>
            <person name="Rameau R."/>
            <person name="Ray V."/>
            <person name="Raymond C."/>
            <person name="Retta R."/>
            <person name="Richardson S."/>
            <person name="Rise C."/>
            <person name="Rodriguez J."/>
            <person name="Rogers J."/>
            <person name="Rogov P."/>
            <person name="Rutman M."/>
            <person name="Schupbach R."/>
            <person name="Seaman C."/>
            <person name="Settipalli S."/>
            <person name="Sharpe T."/>
            <person name="Sheridan J."/>
            <person name="Sherpa N."/>
            <person name="Shi J."/>
            <person name="Smirnov S."/>
            <person name="Smith C."/>
            <person name="Sougnez C."/>
            <person name="Spencer B."/>
            <person name="Stalker J."/>
            <person name="Stange-thomann N."/>
            <person name="Stavropoulos S."/>
            <person name="Stetson K."/>
            <person name="Stone C."/>
            <person name="Stone S."/>
            <person name="Stubbs M."/>
            <person name="Talamas J."/>
            <person name="Tchuinga P."/>
            <person name="Tenzing P."/>
            <person name="Tesfaye S."/>
            <person name="Theodore J."/>
            <person name="Thoulutsang Y."/>
            <person name="Topham K."/>
            <person name="Towey S."/>
            <person name="Tsamla T."/>
            <person name="Tsomo N."/>
            <person name="Vallee D."/>
            <person name="Vassiliev H."/>
            <person name="Venkataraman V."/>
            <person name="Vinson J."/>
            <person name="Vo A."/>
            <person name="Wade C."/>
            <person name="Wang S."/>
            <person name="Wangchuk T."/>
            <person name="Wangdi T."/>
            <person name="Whittaker C."/>
            <person name="Wilkinson J."/>
            <person name="Wu Y."/>
            <person name="Wyman D."/>
            <person name="Yadav S."/>
            <person name="Yang S."/>
            <person name="Yang X."/>
            <person name="Yeager S."/>
            <person name="Yee E."/>
            <person name="Young G."/>
            <person name="Zainoun J."/>
            <person name="Zembeck L."/>
            <person name="Zimmer A."/>
            <person name="Zody M."/>
            <person name="Lander E."/>
        </authorList>
    </citation>
    <scope>NUCLEOTIDE SEQUENCE [LARGE SCALE GENOMIC DNA]</scope>
</reference>
<proteinExistence type="inferred from homology"/>
<dbReference type="AlphaFoldDB" id="H2YHE4"/>
<evidence type="ECO:0000256" key="10">
    <source>
        <dbReference type="ARBA" id="ARBA00024323"/>
    </source>
</evidence>
<evidence type="ECO:0000256" key="9">
    <source>
        <dbReference type="ARBA" id="ARBA00023315"/>
    </source>
</evidence>
<keyword evidence="4" id="KW-1000">Mitochondrion outer membrane</keyword>
<evidence type="ECO:0000256" key="8">
    <source>
        <dbReference type="ARBA" id="ARBA00023136"/>
    </source>
</evidence>
<keyword evidence="19" id="KW-1185">Reference proteome</keyword>
<evidence type="ECO:0000313" key="19">
    <source>
        <dbReference type="Proteomes" id="UP000007875"/>
    </source>
</evidence>
<dbReference type="Ensembl" id="ENSCSAVT00000004811.1">
    <property type="protein sequence ID" value="ENSCSAVP00000004743.1"/>
    <property type="gene ID" value="ENSCSAVG00000002824.1"/>
</dbReference>
<protein>
    <recommendedName>
        <fullName evidence="16">Tafazzin family protein</fullName>
    </recommendedName>
</protein>
<reference evidence="18" key="3">
    <citation type="submission" date="2025-09" db="UniProtKB">
        <authorList>
            <consortium name="Ensembl"/>
        </authorList>
    </citation>
    <scope>IDENTIFICATION</scope>
</reference>
<comment type="similarity">
    <text evidence="2 16">Belongs to the taffazin family.</text>
</comment>
<accession>H2YHE4</accession>
<dbReference type="eggNOG" id="KOG2847">
    <property type="taxonomic scope" value="Eukaryota"/>
</dbReference>
<keyword evidence="9" id="KW-0012">Acyltransferase</keyword>
<reference evidence="18" key="2">
    <citation type="submission" date="2025-08" db="UniProtKB">
        <authorList>
            <consortium name="Ensembl"/>
        </authorList>
    </citation>
    <scope>IDENTIFICATION</scope>
</reference>
<evidence type="ECO:0000256" key="16">
    <source>
        <dbReference type="RuleBase" id="RU365062"/>
    </source>
</evidence>
<keyword evidence="8" id="KW-0472">Membrane</keyword>
<comment type="subcellular location">
    <subcellularLocation>
        <location evidence="1">Mitochondrion inner membrane</location>
        <topology evidence="1">Peripheral membrane protein</topology>
        <orientation evidence="1">Intermembrane side</orientation>
    </subcellularLocation>
    <subcellularLocation>
        <location evidence="10">Mitochondrion outer membrane</location>
        <topology evidence="10">Peripheral membrane protein</topology>
        <orientation evidence="10">Intermembrane side</orientation>
    </subcellularLocation>
</comment>
<dbReference type="CDD" id="cd07989">
    <property type="entry name" value="LPLAT_AGPAT-like"/>
    <property type="match status" value="1"/>
</dbReference>
<dbReference type="HOGENOM" id="CLU_046747_3_0_1"/>
<dbReference type="OMA" id="WHTLFFS"/>
<evidence type="ECO:0000256" key="3">
    <source>
        <dbReference type="ARBA" id="ARBA00022679"/>
    </source>
</evidence>
<evidence type="ECO:0000256" key="11">
    <source>
        <dbReference type="ARBA" id="ARBA00047906"/>
    </source>
</evidence>
<keyword evidence="3" id="KW-0808">Transferase</keyword>
<dbReference type="STRING" id="51511.ENSCSAVP00000004743"/>
<keyword evidence="7" id="KW-0496">Mitochondrion</keyword>
<keyword evidence="6" id="KW-0443">Lipid metabolism</keyword>
<feature type="domain" description="Phospholipid/glycerol acyltransferase" evidence="17">
    <location>
        <begin position="64"/>
        <end position="188"/>
    </location>
</feature>
<dbReference type="PANTHER" id="PTHR12497">
    <property type="entry name" value="TAZ PROTEIN TAFAZZIN"/>
    <property type="match status" value="1"/>
</dbReference>
<name>H2YHE4_CIOSA</name>
<dbReference type="GO" id="GO:0005741">
    <property type="term" value="C:mitochondrial outer membrane"/>
    <property type="evidence" value="ECO:0007669"/>
    <property type="project" value="UniProtKB-SubCell"/>
</dbReference>
<evidence type="ECO:0000313" key="18">
    <source>
        <dbReference type="Ensembl" id="ENSCSAVP00000004743.1"/>
    </source>
</evidence>
<comment type="catalytic activity">
    <reaction evidence="14">
        <text>1-hexadecanoyl-2-(9Z,12Z-octadecadienoyl)-sn-glycero-3-phospho-(1'-sn-glycerol) + 1-(9Z-octadecenoyl)-sn-glycero-3-phosphate = 1-(9Z)-octadecenoyl-2-(9Z,12Z)-octadecadienoyl-sn-glycero-3-phosphate + 1-hexadecanoyl-sn-glycero-3-phospho-(1'-sn-glycerol)</text>
        <dbReference type="Rhea" id="RHEA:67752"/>
        <dbReference type="ChEBI" id="CHEBI:72840"/>
        <dbReference type="ChEBI" id="CHEBI:74544"/>
        <dbReference type="ChEBI" id="CHEBI:74563"/>
        <dbReference type="ChEBI" id="CHEBI:75158"/>
    </reaction>
    <physiologicalReaction direction="left-to-right" evidence="14">
        <dbReference type="Rhea" id="RHEA:67753"/>
    </physiologicalReaction>
    <physiologicalReaction direction="right-to-left" evidence="14">
        <dbReference type="Rhea" id="RHEA:67754"/>
    </physiologicalReaction>
</comment>
<evidence type="ECO:0000256" key="5">
    <source>
        <dbReference type="ARBA" id="ARBA00022792"/>
    </source>
</evidence>
<evidence type="ECO:0000256" key="1">
    <source>
        <dbReference type="ARBA" id="ARBA00004137"/>
    </source>
</evidence>
<evidence type="ECO:0000256" key="2">
    <source>
        <dbReference type="ARBA" id="ARBA00010524"/>
    </source>
</evidence>
<comment type="catalytic activity">
    <reaction evidence="13">
        <text>a 1-acyl-sn-glycero-3-phosphate + a 1,2-diacyl-sn-glycero-3-phospho-(1'-sn-glycerol) = 1-acyl-sn-glycero-3-phospho-(1'-sn-glycerol) + a 1,2-diacyl-sn-glycero-3-phosphate</text>
        <dbReference type="Rhea" id="RHEA:67748"/>
        <dbReference type="ChEBI" id="CHEBI:57970"/>
        <dbReference type="ChEBI" id="CHEBI:58608"/>
        <dbReference type="ChEBI" id="CHEBI:64716"/>
        <dbReference type="ChEBI" id="CHEBI:64840"/>
    </reaction>
    <physiologicalReaction direction="left-to-right" evidence="13">
        <dbReference type="Rhea" id="RHEA:67749"/>
    </physiologicalReaction>
    <physiologicalReaction direction="right-to-left" evidence="13">
        <dbReference type="Rhea" id="RHEA:67750"/>
    </physiologicalReaction>
</comment>
<dbReference type="SMART" id="SM00563">
    <property type="entry name" value="PlsC"/>
    <property type="match status" value="1"/>
</dbReference>
<comment type="catalytic activity">
    <reaction evidence="15">
        <text>1,2-di-(9Z-octadecenoyl)-sn-glycero-3-phosphocholine + 1-hexadecanoyl-sn-glycero-3-phosphocholine = 1-hexadecanoyl-2-(9Z-octadecenoyl)-sn-glycero-3-phosphocholine + 1-(9Z-octadecenoyl)-sn-glycero-3-phosphocholine</text>
        <dbReference type="Rhea" id="RHEA:43816"/>
        <dbReference type="ChEBI" id="CHEBI:28610"/>
        <dbReference type="ChEBI" id="CHEBI:72998"/>
        <dbReference type="ChEBI" id="CHEBI:73001"/>
        <dbReference type="ChEBI" id="CHEBI:74669"/>
    </reaction>
    <physiologicalReaction direction="left-to-right" evidence="15">
        <dbReference type="Rhea" id="RHEA:43817"/>
    </physiologicalReaction>
    <physiologicalReaction direction="right-to-left" evidence="15">
        <dbReference type="Rhea" id="RHEA:43818"/>
    </physiologicalReaction>
</comment>
<evidence type="ECO:0000256" key="14">
    <source>
        <dbReference type="ARBA" id="ARBA00048978"/>
    </source>
</evidence>
<dbReference type="InterPro" id="IPR002123">
    <property type="entry name" value="Plipid/glycerol_acylTrfase"/>
</dbReference>
<dbReference type="InParanoid" id="H2YHE4"/>
<dbReference type="PANTHER" id="PTHR12497:SF0">
    <property type="entry name" value="TAFAZZIN"/>
    <property type="match status" value="1"/>
</dbReference>
<evidence type="ECO:0000256" key="15">
    <source>
        <dbReference type="ARBA" id="ARBA00049543"/>
    </source>
</evidence>
<dbReference type="GO" id="GO:0035965">
    <property type="term" value="P:cardiolipin acyl-chain remodeling"/>
    <property type="evidence" value="ECO:0007669"/>
    <property type="project" value="TreeGrafter"/>
</dbReference>
<dbReference type="PRINTS" id="PR00979">
    <property type="entry name" value="TAFAZZIN"/>
</dbReference>
<dbReference type="GeneTree" id="ENSGT00390000018621"/>
<dbReference type="GO" id="GO:0005743">
    <property type="term" value="C:mitochondrial inner membrane"/>
    <property type="evidence" value="ECO:0007669"/>
    <property type="project" value="UniProtKB-SubCell"/>
</dbReference>
<evidence type="ECO:0000256" key="4">
    <source>
        <dbReference type="ARBA" id="ARBA00022787"/>
    </source>
</evidence>
<comment type="catalytic activity">
    <reaction evidence="11">
        <text>1'-[1,2-diacyl-sn-glycero-3-phospho],3'-[1-acyl-sn-glycero-3-phospho]-glycerol + a 1,2-diacyl-sn-glycero-3-phosphocholine = a cardiolipin + a 1-acyl-sn-glycero-3-phosphocholine</text>
        <dbReference type="Rhea" id="RHEA:33731"/>
        <dbReference type="ChEBI" id="CHEBI:57643"/>
        <dbReference type="ChEBI" id="CHEBI:58168"/>
        <dbReference type="ChEBI" id="CHEBI:62237"/>
        <dbReference type="ChEBI" id="CHEBI:64743"/>
    </reaction>
    <physiologicalReaction direction="left-to-right" evidence="11">
        <dbReference type="Rhea" id="RHEA:33732"/>
    </physiologicalReaction>
    <physiologicalReaction direction="right-to-left" evidence="11">
        <dbReference type="Rhea" id="RHEA:33733"/>
    </physiologicalReaction>
</comment>
<sequence length="256" mass="29487">MVKDLGWPFPSEPKPIWWRWSSFATVASISLMSKFWFCYINSIKIFGAEKLHKAVHNRPNCTSLITVANHHCCVDDSIICATLPWSTAFKTNQFRWTLGAKDICFTKMWHNYFFAWGKIIPVARGEGVFQKGMDFAVDRLNKNEWVHVFPEGGVNMDKTWIRFKWGVGRLISECQRMPIVLPLYHLGSDSVLPNHKPYIPAICKKVTVLVGDPLDLNPHLKKCTEMGMSAAEIRKTLTTYIQEEMEKLRIIATELH</sequence>
<dbReference type="FunCoup" id="H2YHE4">
    <property type="interactions" value="8"/>
</dbReference>